<dbReference type="InterPro" id="IPR014470">
    <property type="entry name" value="UCP01500"/>
</dbReference>
<feature type="transmembrane region" description="Helical" evidence="2">
    <location>
        <begin position="122"/>
        <end position="139"/>
    </location>
</feature>
<evidence type="ECO:0000256" key="2">
    <source>
        <dbReference type="SAM" id="Phobius"/>
    </source>
</evidence>
<feature type="transmembrane region" description="Helical" evidence="2">
    <location>
        <begin position="202"/>
        <end position="219"/>
    </location>
</feature>
<accession>A0A090GCA8</accession>
<keyword evidence="2" id="KW-0812">Transmembrane</keyword>
<dbReference type="Pfam" id="PF10028">
    <property type="entry name" value="DUF2270"/>
    <property type="match status" value="1"/>
</dbReference>
<name>A0A090GCA8_MESPL</name>
<protein>
    <recommendedName>
        <fullName evidence="5">DUF2270 domain-containing protein</fullName>
    </recommendedName>
</protein>
<feature type="transmembrane region" description="Helical" evidence="2">
    <location>
        <begin position="248"/>
        <end position="271"/>
    </location>
</feature>
<dbReference type="Proteomes" id="UP000046122">
    <property type="component" value="Unassembled WGS sequence"/>
</dbReference>
<keyword evidence="2" id="KW-0472">Membrane</keyword>
<reference evidence="3 4" key="1">
    <citation type="submission" date="2014-08" db="EMBL/GenBank/DDBJ databases">
        <authorList>
            <person name="Moulin Lionel"/>
        </authorList>
    </citation>
    <scope>NUCLEOTIDE SEQUENCE [LARGE SCALE GENOMIC DNA]</scope>
</reference>
<keyword evidence="2" id="KW-1133">Transmembrane helix</keyword>
<evidence type="ECO:0000313" key="4">
    <source>
        <dbReference type="Proteomes" id="UP000046122"/>
    </source>
</evidence>
<feature type="region of interest" description="Disordered" evidence="1">
    <location>
        <begin position="1"/>
        <end position="60"/>
    </location>
</feature>
<gene>
    <name evidence="3" type="ORF">MPL3365_70322</name>
</gene>
<dbReference type="AlphaFoldDB" id="A0A090GCA8"/>
<organism evidence="3 4">
    <name type="scientific">Mesorhizobium plurifarium</name>
    <dbReference type="NCBI Taxonomy" id="69974"/>
    <lineage>
        <taxon>Bacteria</taxon>
        <taxon>Pseudomonadati</taxon>
        <taxon>Pseudomonadota</taxon>
        <taxon>Alphaproteobacteria</taxon>
        <taxon>Hyphomicrobiales</taxon>
        <taxon>Phyllobacteriaceae</taxon>
        <taxon>Mesorhizobium</taxon>
    </lineage>
</organism>
<evidence type="ECO:0008006" key="5">
    <source>
        <dbReference type="Google" id="ProtNLM"/>
    </source>
</evidence>
<dbReference type="PIRSF" id="PIRSF015000">
    <property type="entry name" value="UCP01500"/>
    <property type="match status" value="1"/>
</dbReference>
<sequence length="285" mass="31326">MKQQGPVDVTARTAGHGGREAHGRMSQTKVAKFTGSAAAPKSTEAAAPAKSTEKAAPPRASDTLALKLSSAEFTTTLSHFHRAEIARMAGWRDRLDRTSNWAITVVAAMLSVSLSTPSAHHGVLLFAMLLITLLLWIEARRYRFFDVYRARVRQFERYYFAQIFSPQPDYASNWLAILGEGLRSPRFLISQRAALIRRLRRNYIFMYTILLLAWILKITTPSLSREGSPIGFGASLVDTFRVATLGPIPGVVVVCGVAACYLALLAAAFLIRADDGELSFGDVHV</sequence>
<feature type="transmembrane region" description="Helical" evidence="2">
    <location>
        <begin position="98"/>
        <end position="116"/>
    </location>
</feature>
<proteinExistence type="predicted"/>
<feature type="compositionally biased region" description="Low complexity" evidence="1">
    <location>
        <begin position="36"/>
        <end position="58"/>
    </location>
</feature>
<evidence type="ECO:0000313" key="3">
    <source>
        <dbReference type="EMBL" id="CDX62225.1"/>
    </source>
</evidence>
<evidence type="ECO:0000256" key="1">
    <source>
        <dbReference type="SAM" id="MobiDB-lite"/>
    </source>
</evidence>
<dbReference type="EMBL" id="CCNE01000065">
    <property type="protein sequence ID" value="CDX62225.1"/>
    <property type="molecule type" value="Genomic_DNA"/>
</dbReference>